<gene>
    <name evidence="2" type="ORF">LPLAT_LOCUS8265</name>
</gene>
<proteinExistence type="predicted"/>
<name>A0AAV2MZY4_9HYME</name>
<evidence type="ECO:0000313" key="2">
    <source>
        <dbReference type="EMBL" id="CAL1672461.1"/>
    </source>
</evidence>
<dbReference type="Proteomes" id="UP001497644">
    <property type="component" value="Unassembled WGS sequence"/>
</dbReference>
<evidence type="ECO:0000313" key="3">
    <source>
        <dbReference type="Proteomes" id="UP001497644"/>
    </source>
</evidence>
<feature type="region of interest" description="Disordered" evidence="1">
    <location>
        <begin position="1"/>
        <end position="23"/>
    </location>
</feature>
<evidence type="ECO:0000256" key="1">
    <source>
        <dbReference type="SAM" id="MobiDB-lite"/>
    </source>
</evidence>
<organism evidence="2 3">
    <name type="scientific">Lasius platythorax</name>
    <dbReference type="NCBI Taxonomy" id="488582"/>
    <lineage>
        <taxon>Eukaryota</taxon>
        <taxon>Metazoa</taxon>
        <taxon>Ecdysozoa</taxon>
        <taxon>Arthropoda</taxon>
        <taxon>Hexapoda</taxon>
        <taxon>Insecta</taxon>
        <taxon>Pterygota</taxon>
        <taxon>Neoptera</taxon>
        <taxon>Endopterygota</taxon>
        <taxon>Hymenoptera</taxon>
        <taxon>Apocrita</taxon>
        <taxon>Aculeata</taxon>
        <taxon>Formicoidea</taxon>
        <taxon>Formicidae</taxon>
        <taxon>Formicinae</taxon>
        <taxon>Lasius</taxon>
        <taxon>Lasius</taxon>
    </lineage>
</organism>
<dbReference type="AlphaFoldDB" id="A0AAV2MZY4"/>
<sequence length="165" mass="20636">MEEKKRKEERERERDPEEKREERIRRERRRRNLVWRGIEGDSVKERCEWLRVLIEKILGRKAEVRGVEERIGEGGKRLLLVVMEKGEDRDEILGKKGEIWRRWKMVVDEDLTMEERKMKWRIKEKARLERNKGNWVVFDSRRIWIEDREWKWVEEEGMWKDCEDD</sequence>
<keyword evidence="3" id="KW-1185">Reference proteome</keyword>
<accession>A0AAV2MZY4</accession>
<reference evidence="2" key="1">
    <citation type="submission" date="2024-04" db="EMBL/GenBank/DDBJ databases">
        <authorList>
            <consortium name="Molecular Ecology Group"/>
        </authorList>
    </citation>
    <scope>NUCLEOTIDE SEQUENCE</scope>
</reference>
<comment type="caution">
    <text evidence="2">The sequence shown here is derived from an EMBL/GenBank/DDBJ whole genome shotgun (WGS) entry which is preliminary data.</text>
</comment>
<protein>
    <submittedName>
        <fullName evidence="2">Uncharacterized protein</fullName>
    </submittedName>
</protein>
<dbReference type="EMBL" id="CAXIPU020000578">
    <property type="protein sequence ID" value="CAL1672461.1"/>
    <property type="molecule type" value="Genomic_DNA"/>
</dbReference>